<proteinExistence type="predicted"/>
<reference evidence="2" key="1">
    <citation type="submission" date="2017-08" db="EMBL/GenBank/DDBJ databases">
        <authorList>
            <person name="Brisse S."/>
        </authorList>
    </citation>
    <scope>NUCLEOTIDE SEQUENCE [LARGE SCALE GENOMIC DNA]</scope>
    <source>
        <strain evidence="2">06D021</strain>
    </source>
</reference>
<protein>
    <submittedName>
        <fullName evidence="1">Uncharacterized protein</fullName>
    </submittedName>
</protein>
<sequence length="65" mass="7624">MQGLCHFSRFKIIIYFQLLNKFTFRSVARNVSYVSQIATLQKPYSYNIATQIKPRGVPCQEIRLP</sequence>
<dbReference type="EMBL" id="FZTC01000012">
    <property type="protein sequence ID" value="SNU33285.1"/>
    <property type="molecule type" value="Genomic_DNA"/>
</dbReference>
<evidence type="ECO:0000313" key="2">
    <source>
        <dbReference type="Proteomes" id="UP000220639"/>
    </source>
</evidence>
<gene>
    <name evidence="1" type="ORF">KOSB73_20070</name>
</gene>
<name>A0A285AX81_9ENTR</name>
<dbReference type="AlphaFoldDB" id="A0A285AX81"/>
<accession>A0A285AX81</accession>
<organism evidence="1 2">
    <name type="scientific">Klebsiella grimontii</name>
    <dbReference type="NCBI Taxonomy" id="2058152"/>
    <lineage>
        <taxon>Bacteria</taxon>
        <taxon>Pseudomonadati</taxon>
        <taxon>Pseudomonadota</taxon>
        <taxon>Gammaproteobacteria</taxon>
        <taxon>Enterobacterales</taxon>
        <taxon>Enterobacteriaceae</taxon>
        <taxon>Klebsiella/Raoultella group</taxon>
        <taxon>Klebsiella</taxon>
    </lineage>
</organism>
<dbReference type="Proteomes" id="UP000220639">
    <property type="component" value="Unassembled WGS sequence"/>
</dbReference>
<evidence type="ECO:0000313" key="1">
    <source>
        <dbReference type="EMBL" id="SNU33285.1"/>
    </source>
</evidence>